<accession>A0A939IHZ2</accession>
<evidence type="ECO:0000313" key="2">
    <source>
        <dbReference type="EMBL" id="MBN7772526.1"/>
    </source>
</evidence>
<keyword evidence="3" id="KW-1185">Reference proteome</keyword>
<evidence type="ECO:0000256" key="1">
    <source>
        <dbReference type="ARBA" id="ARBA00005721"/>
    </source>
</evidence>
<gene>
    <name evidence="2" type="ORF">JYB65_04055</name>
</gene>
<name>A0A939IHZ2_CLOAM</name>
<protein>
    <submittedName>
        <fullName evidence="2">Asp23/Gls24 family envelope stress response protein</fullName>
    </submittedName>
</protein>
<reference evidence="2" key="1">
    <citation type="submission" date="2021-02" db="EMBL/GenBank/DDBJ databases">
        <title>Abyssanaerobacter marinus gen.nov., sp., nov, anaerobic bacterium isolated from the Onnuri vent field of Indian Ocean and suggestion of Mogibacteriaceae fam. nov., and proposal of reclassification of ambiguous this family's genus member.</title>
        <authorList>
            <person name="Kim Y.J."/>
            <person name="Yang J.-A."/>
        </authorList>
    </citation>
    <scope>NUCLEOTIDE SEQUENCE</scope>
    <source>
        <strain evidence="2">DSM 2634</strain>
    </source>
</reference>
<dbReference type="Proteomes" id="UP000664545">
    <property type="component" value="Unassembled WGS sequence"/>
</dbReference>
<organism evidence="2 3">
    <name type="scientific">Clostridium aminobutyricum</name>
    <dbReference type="NCBI Taxonomy" id="33953"/>
    <lineage>
        <taxon>Bacteria</taxon>
        <taxon>Bacillati</taxon>
        <taxon>Bacillota</taxon>
        <taxon>Clostridia</taxon>
        <taxon>Eubacteriales</taxon>
        <taxon>Clostridiaceae</taxon>
        <taxon>Clostridium</taxon>
    </lineage>
</organism>
<comment type="caution">
    <text evidence="2">The sequence shown here is derived from an EMBL/GenBank/DDBJ whole genome shotgun (WGS) entry which is preliminary data.</text>
</comment>
<dbReference type="EMBL" id="JAFJZZ010000001">
    <property type="protein sequence ID" value="MBN7772526.1"/>
    <property type="molecule type" value="Genomic_DNA"/>
</dbReference>
<dbReference type="InterPro" id="IPR005531">
    <property type="entry name" value="Asp23"/>
</dbReference>
<dbReference type="PANTHER" id="PTHR34297">
    <property type="entry name" value="HYPOTHETICAL CYTOSOLIC PROTEIN-RELATED"/>
    <property type="match status" value="1"/>
</dbReference>
<proteinExistence type="inferred from homology"/>
<evidence type="ECO:0000313" key="3">
    <source>
        <dbReference type="Proteomes" id="UP000664545"/>
    </source>
</evidence>
<dbReference type="Pfam" id="PF03780">
    <property type="entry name" value="Asp23"/>
    <property type="match status" value="1"/>
</dbReference>
<sequence>MEQEEKLGAVKISDDVIAICAINAALSTKGIAGLSGGLTDTISKNILGKDPLKKGVKLSKEDDEITIDIYAIVEYGRKIPEVAWDVQKNVKNEIMNIIDIPVKAVNIHVQGINFPE</sequence>
<dbReference type="AlphaFoldDB" id="A0A939IHZ2"/>
<comment type="similarity">
    <text evidence="1">Belongs to the asp23 family.</text>
</comment>